<evidence type="ECO:0000256" key="1">
    <source>
        <dbReference type="ARBA" id="ARBA00004141"/>
    </source>
</evidence>
<accession>A0A2V3PPR8</accession>
<dbReference type="GO" id="GO:0016020">
    <property type="term" value="C:membrane"/>
    <property type="evidence" value="ECO:0007669"/>
    <property type="project" value="UniProtKB-SubCell"/>
</dbReference>
<evidence type="ECO:0000313" key="6">
    <source>
        <dbReference type="EMBL" id="PXV65457.1"/>
    </source>
</evidence>
<comment type="caution">
    <text evidence="6">The sequence shown here is derived from an EMBL/GenBank/DDBJ whole genome shotgun (WGS) entry which is preliminary data.</text>
</comment>
<evidence type="ECO:0000256" key="4">
    <source>
        <dbReference type="ARBA" id="ARBA00023136"/>
    </source>
</evidence>
<feature type="transmembrane region" description="Helical" evidence="5">
    <location>
        <begin position="46"/>
        <end position="67"/>
    </location>
</feature>
<proteinExistence type="predicted"/>
<evidence type="ECO:0000256" key="3">
    <source>
        <dbReference type="ARBA" id="ARBA00022989"/>
    </source>
</evidence>
<dbReference type="OrthoDB" id="962268at2"/>
<name>A0A2V3PPR8_9BACT</name>
<comment type="subcellular location">
    <subcellularLocation>
        <location evidence="1">Membrane</location>
        <topology evidence="1">Multi-pass membrane protein</topology>
    </subcellularLocation>
</comment>
<keyword evidence="3 5" id="KW-1133">Transmembrane helix</keyword>
<organism evidence="6 7">
    <name type="scientific">Dysgonomonas alginatilytica</name>
    <dbReference type="NCBI Taxonomy" id="1605892"/>
    <lineage>
        <taxon>Bacteria</taxon>
        <taxon>Pseudomonadati</taxon>
        <taxon>Bacteroidota</taxon>
        <taxon>Bacteroidia</taxon>
        <taxon>Bacteroidales</taxon>
        <taxon>Dysgonomonadaceae</taxon>
        <taxon>Dysgonomonas</taxon>
    </lineage>
</organism>
<reference evidence="6 7" key="1">
    <citation type="submission" date="2018-03" db="EMBL/GenBank/DDBJ databases">
        <title>Genomic Encyclopedia of Archaeal and Bacterial Type Strains, Phase II (KMG-II): from individual species to whole genera.</title>
        <authorList>
            <person name="Goeker M."/>
        </authorList>
    </citation>
    <scope>NUCLEOTIDE SEQUENCE [LARGE SCALE GENOMIC DNA]</scope>
    <source>
        <strain evidence="6 7">DSM 100214</strain>
    </source>
</reference>
<dbReference type="Proteomes" id="UP000247973">
    <property type="component" value="Unassembled WGS sequence"/>
</dbReference>
<evidence type="ECO:0000256" key="5">
    <source>
        <dbReference type="SAM" id="Phobius"/>
    </source>
</evidence>
<keyword evidence="4 5" id="KW-0472">Membrane</keyword>
<keyword evidence="7" id="KW-1185">Reference proteome</keyword>
<evidence type="ECO:0000313" key="7">
    <source>
        <dbReference type="Proteomes" id="UP000247973"/>
    </source>
</evidence>
<protein>
    <submittedName>
        <fullName evidence="6">DoxX-like protein</fullName>
    </submittedName>
</protein>
<dbReference type="AlphaFoldDB" id="A0A2V3PPR8"/>
<dbReference type="InterPro" id="IPR032808">
    <property type="entry name" value="DoxX"/>
</dbReference>
<dbReference type="Pfam" id="PF13564">
    <property type="entry name" value="DoxX_2"/>
    <property type="match status" value="1"/>
</dbReference>
<feature type="transmembrane region" description="Helical" evidence="5">
    <location>
        <begin position="98"/>
        <end position="115"/>
    </location>
</feature>
<feature type="transmembrane region" description="Helical" evidence="5">
    <location>
        <begin position="7"/>
        <end position="26"/>
    </location>
</feature>
<gene>
    <name evidence="6" type="ORF">CLV62_10749</name>
</gene>
<dbReference type="EMBL" id="QICL01000007">
    <property type="protein sequence ID" value="PXV65457.1"/>
    <property type="molecule type" value="Genomic_DNA"/>
</dbReference>
<dbReference type="RefSeq" id="WP_110310186.1">
    <property type="nucleotide sequence ID" value="NZ_QICL01000007.1"/>
</dbReference>
<sequence length="123" mass="14053">MEKLITVLHWCAYVYYIYIFGYASLYKVFQKKTMMDSMLSLGFNKPFTIIIGAAELIGVILLLVGFWHHGVKNIGVLFLTPFAVGALTAHFAHQEYNHYYNALICCVLSGFLLLTDKHFHITV</sequence>
<keyword evidence="2 5" id="KW-0812">Transmembrane</keyword>
<feature type="transmembrane region" description="Helical" evidence="5">
    <location>
        <begin position="74"/>
        <end position="92"/>
    </location>
</feature>
<evidence type="ECO:0000256" key="2">
    <source>
        <dbReference type="ARBA" id="ARBA00022692"/>
    </source>
</evidence>